<dbReference type="InterPro" id="IPR036291">
    <property type="entry name" value="NAD(P)-bd_dom_sf"/>
</dbReference>
<keyword evidence="9" id="KW-1185">Reference proteome</keyword>
<comment type="caution">
    <text evidence="8">The sequence shown here is derived from an EMBL/GenBank/DDBJ whole genome shotgun (WGS) entry which is preliminary data.</text>
</comment>
<keyword evidence="5" id="KW-0520">NAD</keyword>
<proteinExistence type="predicted"/>
<dbReference type="GO" id="GO:0005829">
    <property type="term" value="C:cytosol"/>
    <property type="evidence" value="ECO:0007669"/>
    <property type="project" value="TreeGrafter"/>
</dbReference>
<gene>
    <name evidence="8" type="ORF">RJ639_044583</name>
</gene>
<dbReference type="GO" id="GO:0005996">
    <property type="term" value="P:monosaccharide metabolic process"/>
    <property type="evidence" value="ECO:0007669"/>
    <property type="project" value="TreeGrafter"/>
</dbReference>
<sequence>MFLSSLCYCELEEQSLYLCKYLICIGVLKKLKISEHRLINLRDKPELEQLFATTNCHSLCAGLKAVGESVHKPLMYHDNELIGTIVLLEVMAAHGCKKLCGQEELQPETIALPLSNPRAG</sequence>
<dbReference type="PANTHER" id="PTHR43725">
    <property type="entry name" value="UDP-GLUCOSE 4-EPIMERASE"/>
    <property type="match status" value="1"/>
</dbReference>
<dbReference type="EC" id="5.1.3.2" evidence="4"/>
<comment type="cofactor">
    <cofactor evidence="2">
        <name>NAD(+)</name>
        <dbReference type="ChEBI" id="CHEBI:57540"/>
    </cofactor>
</comment>
<keyword evidence="6" id="KW-0413">Isomerase</keyword>
<protein>
    <recommendedName>
        <fullName evidence="4">UDP-glucose 4-epimerase</fullName>
        <ecNumber evidence="4">5.1.3.2</ecNumber>
    </recommendedName>
</protein>
<accession>A0AA88WNR7</accession>
<dbReference type="Pfam" id="PF16363">
    <property type="entry name" value="GDP_Man_Dehyd"/>
    <property type="match status" value="1"/>
</dbReference>
<reference evidence="8" key="1">
    <citation type="submission" date="2022-12" db="EMBL/GenBank/DDBJ databases">
        <title>Draft genome assemblies for two species of Escallonia (Escalloniales).</title>
        <authorList>
            <person name="Chanderbali A."/>
            <person name="Dervinis C."/>
            <person name="Anghel I."/>
            <person name="Soltis D."/>
            <person name="Soltis P."/>
            <person name="Zapata F."/>
        </authorList>
    </citation>
    <scope>NUCLEOTIDE SEQUENCE</scope>
    <source>
        <strain evidence="8">UCBG64.0493</strain>
        <tissue evidence="8">Leaf</tissue>
    </source>
</reference>
<comment type="catalytic activity">
    <reaction evidence="1">
        <text>UDP-alpha-D-glucose = UDP-alpha-D-galactose</text>
        <dbReference type="Rhea" id="RHEA:22168"/>
        <dbReference type="ChEBI" id="CHEBI:58885"/>
        <dbReference type="ChEBI" id="CHEBI:66914"/>
        <dbReference type="EC" id="5.1.3.2"/>
    </reaction>
</comment>
<evidence type="ECO:0000313" key="9">
    <source>
        <dbReference type="Proteomes" id="UP001188597"/>
    </source>
</evidence>
<name>A0AA88WNR7_9ASTE</name>
<evidence type="ECO:0000256" key="3">
    <source>
        <dbReference type="ARBA" id="ARBA00004947"/>
    </source>
</evidence>
<dbReference type="AlphaFoldDB" id="A0AA88WNR7"/>
<dbReference type="SUPFAM" id="SSF51735">
    <property type="entry name" value="NAD(P)-binding Rossmann-fold domains"/>
    <property type="match status" value="1"/>
</dbReference>
<evidence type="ECO:0000256" key="4">
    <source>
        <dbReference type="ARBA" id="ARBA00013189"/>
    </source>
</evidence>
<evidence type="ECO:0000256" key="2">
    <source>
        <dbReference type="ARBA" id="ARBA00001911"/>
    </source>
</evidence>
<dbReference type="Proteomes" id="UP001188597">
    <property type="component" value="Unassembled WGS sequence"/>
</dbReference>
<organism evidence="8 9">
    <name type="scientific">Escallonia herrerae</name>
    <dbReference type="NCBI Taxonomy" id="1293975"/>
    <lineage>
        <taxon>Eukaryota</taxon>
        <taxon>Viridiplantae</taxon>
        <taxon>Streptophyta</taxon>
        <taxon>Embryophyta</taxon>
        <taxon>Tracheophyta</taxon>
        <taxon>Spermatophyta</taxon>
        <taxon>Magnoliopsida</taxon>
        <taxon>eudicotyledons</taxon>
        <taxon>Gunneridae</taxon>
        <taxon>Pentapetalae</taxon>
        <taxon>asterids</taxon>
        <taxon>campanulids</taxon>
        <taxon>Escalloniales</taxon>
        <taxon>Escalloniaceae</taxon>
        <taxon>Escallonia</taxon>
    </lineage>
</organism>
<feature type="domain" description="NAD(P)-binding" evidence="7">
    <location>
        <begin position="39"/>
        <end position="98"/>
    </location>
</feature>
<evidence type="ECO:0000313" key="8">
    <source>
        <dbReference type="EMBL" id="KAK3025235.1"/>
    </source>
</evidence>
<evidence type="ECO:0000256" key="5">
    <source>
        <dbReference type="ARBA" id="ARBA00023027"/>
    </source>
</evidence>
<comment type="pathway">
    <text evidence="3">Carbohydrate metabolism; galactose metabolism.</text>
</comment>
<evidence type="ECO:0000256" key="1">
    <source>
        <dbReference type="ARBA" id="ARBA00000083"/>
    </source>
</evidence>
<dbReference type="Gene3D" id="3.40.50.720">
    <property type="entry name" value="NAD(P)-binding Rossmann-like Domain"/>
    <property type="match status" value="1"/>
</dbReference>
<dbReference type="InterPro" id="IPR016040">
    <property type="entry name" value="NAD(P)-bd_dom"/>
</dbReference>
<dbReference type="GO" id="GO:0003978">
    <property type="term" value="F:UDP-glucose 4-epimerase activity"/>
    <property type="evidence" value="ECO:0007669"/>
    <property type="project" value="UniProtKB-EC"/>
</dbReference>
<evidence type="ECO:0000256" key="6">
    <source>
        <dbReference type="ARBA" id="ARBA00023235"/>
    </source>
</evidence>
<dbReference type="PANTHER" id="PTHR43725:SF47">
    <property type="entry name" value="UDP-GLUCOSE 4-EPIMERASE"/>
    <property type="match status" value="1"/>
</dbReference>
<evidence type="ECO:0000259" key="7">
    <source>
        <dbReference type="Pfam" id="PF16363"/>
    </source>
</evidence>
<dbReference type="EMBL" id="JAVXUP010000559">
    <property type="protein sequence ID" value="KAK3025235.1"/>
    <property type="molecule type" value="Genomic_DNA"/>
</dbReference>